<keyword evidence="1" id="KW-0732">Signal</keyword>
<keyword evidence="2" id="KW-1185">Reference proteome</keyword>
<accession>A0A8B8GSV2</accession>
<organism evidence="2 3">
    <name type="scientific">Sipha flava</name>
    <name type="common">yellow sugarcane aphid</name>
    <dbReference type="NCBI Taxonomy" id="143950"/>
    <lineage>
        <taxon>Eukaryota</taxon>
        <taxon>Metazoa</taxon>
        <taxon>Ecdysozoa</taxon>
        <taxon>Arthropoda</taxon>
        <taxon>Hexapoda</taxon>
        <taxon>Insecta</taxon>
        <taxon>Pterygota</taxon>
        <taxon>Neoptera</taxon>
        <taxon>Paraneoptera</taxon>
        <taxon>Hemiptera</taxon>
        <taxon>Sternorrhyncha</taxon>
        <taxon>Aphidomorpha</taxon>
        <taxon>Aphidoidea</taxon>
        <taxon>Aphididae</taxon>
        <taxon>Sipha</taxon>
    </lineage>
</organism>
<evidence type="ECO:0000313" key="2">
    <source>
        <dbReference type="Proteomes" id="UP000694846"/>
    </source>
</evidence>
<protein>
    <submittedName>
        <fullName evidence="3">Uncharacterized protein LOC112694469</fullName>
    </submittedName>
</protein>
<dbReference type="RefSeq" id="XP_025425716.1">
    <property type="nucleotide sequence ID" value="XM_025569931.1"/>
</dbReference>
<dbReference type="GeneID" id="112694469"/>
<sequence length="183" mass="20618">MYLPLKIVEFATLLNTLHVIFALTTVEKPHATTRDGSTQTEWNFGRRDFGSQTAPKCSNVVVQTTDVGVQTTDGSIRTEIFTPVPYSVISVAVPPLEPVTSPTDPRTTEKPKINTLIATLKYWKRRYSLFSRFDEGVVLDEVSFLCAPKYSRHTWRQDARLTQSSTLFVVLVAMPYSSDVSPW</sequence>
<feature type="chain" id="PRO_5034691523" evidence="1">
    <location>
        <begin position="23"/>
        <end position="183"/>
    </location>
</feature>
<reference evidence="3" key="1">
    <citation type="submission" date="2025-08" db="UniProtKB">
        <authorList>
            <consortium name="RefSeq"/>
        </authorList>
    </citation>
    <scope>IDENTIFICATION</scope>
    <source>
        <tissue evidence="3">Whole body</tissue>
    </source>
</reference>
<name>A0A8B8GSV2_9HEMI</name>
<gene>
    <name evidence="3" type="primary">LOC112694469</name>
</gene>
<evidence type="ECO:0000256" key="1">
    <source>
        <dbReference type="SAM" id="SignalP"/>
    </source>
</evidence>
<dbReference type="AlphaFoldDB" id="A0A8B8GSV2"/>
<proteinExistence type="predicted"/>
<feature type="signal peptide" evidence="1">
    <location>
        <begin position="1"/>
        <end position="22"/>
    </location>
</feature>
<evidence type="ECO:0000313" key="3">
    <source>
        <dbReference type="RefSeq" id="XP_025425716.1"/>
    </source>
</evidence>
<dbReference type="Proteomes" id="UP000694846">
    <property type="component" value="Unplaced"/>
</dbReference>